<dbReference type="AlphaFoldDB" id="A0A4R0R8W4"/>
<sequence>MPTWIIDDQDSRMQWSTGWARQNDISAFRGTTTSTTTNGASLKFLFSFADVADGTSSPSIIQVIVCATLNKATVIAVDSQSFPAPSSVNSSCPYQSQMLSAASETHQRALVLVVPQIDAKHPFSFDYAAIVVPSSAATIPGTPQASSLPSPTDLQLRAVGGGPGNGGPGGGISDTGTFGPNGVGGAGISPPTAGSTSSNINGKTPTITSSSTTSTGIAPSGPVTSNVTLSNASLSHPSLPNPTDPANPALSTSPSRSASGQSSGGGEHINPTSSPTTGTSSAHVVGIAVGAAGGVLALIVMCLCSYILWKRYRTKLRSISATTEPTLGSVGDGQLSRGRCRTLVSPYNMRHTVPPLATKYAPPALLDDDDESEPGTSSSWIAPPPSVVRRSMLERHPGPVEQRGSGGILEYNALQQAFERDESHSVIPSEWTAPPAYIR</sequence>
<feature type="transmembrane region" description="Helical" evidence="2">
    <location>
        <begin position="284"/>
        <end position="309"/>
    </location>
</feature>
<comment type="caution">
    <text evidence="3">The sequence shown here is derived from an EMBL/GenBank/DDBJ whole genome shotgun (WGS) entry which is preliminary data.</text>
</comment>
<feature type="region of interest" description="Disordered" evidence="1">
    <location>
        <begin position="139"/>
        <end position="280"/>
    </location>
</feature>
<keyword evidence="2" id="KW-0812">Transmembrane</keyword>
<evidence type="ECO:0000256" key="2">
    <source>
        <dbReference type="SAM" id="Phobius"/>
    </source>
</evidence>
<evidence type="ECO:0000256" key="1">
    <source>
        <dbReference type="SAM" id="MobiDB-lite"/>
    </source>
</evidence>
<evidence type="ECO:0008006" key="5">
    <source>
        <dbReference type="Google" id="ProtNLM"/>
    </source>
</evidence>
<feature type="compositionally biased region" description="Low complexity" evidence="1">
    <location>
        <begin position="204"/>
        <end position="222"/>
    </location>
</feature>
<feature type="compositionally biased region" description="Polar residues" evidence="1">
    <location>
        <begin position="139"/>
        <end position="153"/>
    </location>
</feature>
<feature type="compositionally biased region" description="Polar residues" evidence="1">
    <location>
        <begin position="223"/>
        <end position="238"/>
    </location>
</feature>
<feature type="compositionally biased region" description="Low complexity" evidence="1">
    <location>
        <begin position="251"/>
        <end position="261"/>
    </location>
</feature>
<evidence type="ECO:0000313" key="3">
    <source>
        <dbReference type="EMBL" id="TCD63922.1"/>
    </source>
</evidence>
<proteinExistence type="predicted"/>
<dbReference type="EMBL" id="RWJN01000266">
    <property type="protein sequence ID" value="TCD63922.1"/>
    <property type="molecule type" value="Genomic_DNA"/>
</dbReference>
<gene>
    <name evidence="3" type="ORF">EIP91_004769</name>
</gene>
<keyword evidence="2" id="KW-0472">Membrane</keyword>
<accession>A0A4R0R8W4</accession>
<reference evidence="3 4" key="1">
    <citation type="submission" date="2018-11" db="EMBL/GenBank/DDBJ databases">
        <title>Genome assembly of Steccherinum ochraceum LE-BIN_3174, the white-rot fungus of the Steccherinaceae family (The Residual Polyporoid clade, Polyporales, Basidiomycota).</title>
        <authorList>
            <person name="Fedorova T.V."/>
            <person name="Glazunova O.A."/>
            <person name="Landesman E.O."/>
            <person name="Moiseenko K.V."/>
            <person name="Psurtseva N.V."/>
            <person name="Savinova O.S."/>
            <person name="Shakhova N.V."/>
            <person name="Tyazhelova T.V."/>
            <person name="Vasina D.V."/>
        </authorList>
    </citation>
    <scope>NUCLEOTIDE SEQUENCE [LARGE SCALE GENOMIC DNA]</scope>
    <source>
        <strain evidence="3 4">LE-BIN_3174</strain>
    </source>
</reference>
<protein>
    <recommendedName>
        <fullName evidence="5">Mid2 domain-containing protein</fullName>
    </recommendedName>
</protein>
<evidence type="ECO:0000313" key="4">
    <source>
        <dbReference type="Proteomes" id="UP000292702"/>
    </source>
</evidence>
<feature type="compositionally biased region" description="Polar residues" evidence="1">
    <location>
        <begin position="192"/>
        <end position="203"/>
    </location>
</feature>
<feature type="compositionally biased region" description="Low complexity" evidence="1">
    <location>
        <begin position="271"/>
        <end position="280"/>
    </location>
</feature>
<keyword evidence="4" id="KW-1185">Reference proteome</keyword>
<dbReference type="Proteomes" id="UP000292702">
    <property type="component" value="Unassembled WGS sequence"/>
</dbReference>
<keyword evidence="2" id="KW-1133">Transmembrane helix</keyword>
<name>A0A4R0R8W4_9APHY</name>
<organism evidence="3 4">
    <name type="scientific">Steccherinum ochraceum</name>
    <dbReference type="NCBI Taxonomy" id="92696"/>
    <lineage>
        <taxon>Eukaryota</taxon>
        <taxon>Fungi</taxon>
        <taxon>Dikarya</taxon>
        <taxon>Basidiomycota</taxon>
        <taxon>Agaricomycotina</taxon>
        <taxon>Agaricomycetes</taxon>
        <taxon>Polyporales</taxon>
        <taxon>Steccherinaceae</taxon>
        <taxon>Steccherinum</taxon>
    </lineage>
</organism>
<feature type="compositionally biased region" description="Gly residues" evidence="1">
    <location>
        <begin position="159"/>
        <end position="187"/>
    </location>
</feature>